<evidence type="ECO:0000313" key="4">
    <source>
        <dbReference type="Proteomes" id="UP000185469"/>
    </source>
</evidence>
<evidence type="ECO:0000259" key="2">
    <source>
        <dbReference type="Pfam" id="PF03703"/>
    </source>
</evidence>
<name>A0A1L7CWN5_9CORY</name>
<dbReference type="EMBL" id="CP009248">
    <property type="protein sequence ID" value="APT90221.1"/>
    <property type="molecule type" value="Genomic_DNA"/>
</dbReference>
<dbReference type="Proteomes" id="UP000185469">
    <property type="component" value="Chromosome"/>
</dbReference>
<evidence type="ECO:0000313" key="3">
    <source>
        <dbReference type="EMBL" id="APT90221.1"/>
    </source>
</evidence>
<reference evidence="3 4" key="1">
    <citation type="submission" date="2014-08" db="EMBL/GenBank/DDBJ databases">
        <title>Complete genome sequence of Corynebacterium sphenisci CECT 5990(T) (=DSM 44792(T)), isolated from healthy wild penguins.</title>
        <authorList>
            <person name="Ruckert C."/>
            <person name="Albersmeier A."/>
            <person name="Winkler A."/>
            <person name="Kalinowski J."/>
        </authorList>
    </citation>
    <scope>NUCLEOTIDE SEQUENCE [LARGE SCALE GENOMIC DNA]</scope>
    <source>
        <strain evidence="3 4">DSM 44792</strain>
    </source>
</reference>
<gene>
    <name evidence="3" type="ORF">CSPHI_03070</name>
</gene>
<keyword evidence="4" id="KW-1185">Reference proteome</keyword>
<keyword evidence="1" id="KW-0812">Transmembrane</keyword>
<organism evidence="3 4">
    <name type="scientific">Corynebacterium sphenisci DSM 44792</name>
    <dbReference type="NCBI Taxonomy" id="1437874"/>
    <lineage>
        <taxon>Bacteria</taxon>
        <taxon>Bacillati</taxon>
        <taxon>Actinomycetota</taxon>
        <taxon>Actinomycetes</taxon>
        <taxon>Mycobacteriales</taxon>
        <taxon>Corynebacteriaceae</taxon>
        <taxon>Corynebacterium</taxon>
    </lineage>
</organism>
<dbReference type="InterPro" id="IPR005182">
    <property type="entry name" value="YdbS-like_PH"/>
</dbReference>
<feature type="transmembrane region" description="Helical" evidence="1">
    <location>
        <begin position="42"/>
        <end position="60"/>
    </location>
</feature>
<dbReference type="Pfam" id="PF03703">
    <property type="entry name" value="bPH_2"/>
    <property type="match status" value="1"/>
</dbReference>
<proteinExistence type="predicted"/>
<evidence type="ECO:0000256" key="1">
    <source>
        <dbReference type="SAM" id="Phobius"/>
    </source>
</evidence>
<dbReference type="AlphaFoldDB" id="A0A1L7CWN5"/>
<dbReference type="PANTHER" id="PTHR34473:SF3">
    <property type="entry name" value="TRANSMEMBRANE PROTEIN-RELATED"/>
    <property type="match status" value="1"/>
</dbReference>
<keyword evidence="1" id="KW-0472">Membrane</keyword>
<dbReference type="STRING" id="1437874.CSPHI_03070"/>
<accession>A0A1L7CWN5</accession>
<protein>
    <submittedName>
        <fullName evidence="3">Membrane protein</fullName>
    </submittedName>
</protein>
<dbReference type="KEGG" id="csph:CSPHI_03070"/>
<feature type="domain" description="YdbS-like PH" evidence="2">
    <location>
        <begin position="65"/>
        <end position="141"/>
    </location>
</feature>
<dbReference type="PANTHER" id="PTHR34473">
    <property type="entry name" value="UPF0699 TRANSMEMBRANE PROTEIN YDBS"/>
    <property type="match status" value="1"/>
</dbReference>
<keyword evidence="1" id="KW-1133">Transmembrane helix</keyword>
<sequence>MAEPLTRVSPALGRLRLALALPPVLLGAGAAAVAAIALDPRWWAAAGAATLLAAWLAWLLPAQVRRMGWAEAPEELLLARGRLWRTVTVVPYGRIQFVDVTAGPLQRALGIAELTVHTASATSDSRLRGIPAAQAHPLRERLTGRARERLSGL</sequence>